<evidence type="ECO:0000313" key="11">
    <source>
        <dbReference type="Proteomes" id="UP000727857"/>
    </source>
</evidence>
<dbReference type="AlphaFoldDB" id="A0A940DFK5"/>
<feature type="binding site" evidence="7">
    <location>
        <position position="286"/>
    </location>
    <ligand>
        <name>[4Fe-4S] cluster</name>
        <dbReference type="ChEBI" id="CHEBI:49883"/>
    </ligand>
</feature>
<evidence type="ECO:0000313" key="10">
    <source>
        <dbReference type="EMBL" id="MBO8423915.1"/>
    </source>
</evidence>
<dbReference type="Gene3D" id="3.20.20.20">
    <property type="entry name" value="Dihydropteroate synthase-like"/>
    <property type="match status" value="1"/>
</dbReference>
<dbReference type="InterPro" id="IPR058579">
    <property type="entry name" value="IspG_C"/>
</dbReference>
<dbReference type="InterPro" id="IPR058578">
    <property type="entry name" value="IspG_TIM"/>
</dbReference>
<dbReference type="HAMAP" id="MF_00159">
    <property type="entry name" value="IspG"/>
    <property type="match status" value="1"/>
</dbReference>
<comment type="catalytic activity">
    <reaction evidence="7">
        <text>(2E)-4-hydroxy-3-methylbut-2-enyl diphosphate + oxidized [flavodoxin] + H2O + 2 H(+) = 2-C-methyl-D-erythritol 2,4-cyclic diphosphate + reduced [flavodoxin]</text>
        <dbReference type="Rhea" id="RHEA:43604"/>
        <dbReference type="Rhea" id="RHEA-COMP:10622"/>
        <dbReference type="Rhea" id="RHEA-COMP:10623"/>
        <dbReference type="ChEBI" id="CHEBI:15377"/>
        <dbReference type="ChEBI" id="CHEBI:15378"/>
        <dbReference type="ChEBI" id="CHEBI:57618"/>
        <dbReference type="ChEBI" id="CHEBI:58210"/>
        <dbReference type="ChEBI" id="CHEBI:58483"/>
        <dbReference type="ChEBI" id="CHEBI:128753"/>
        <dbReference type="EC" id="1.17.7.3"/>
    </reaction>
</comment>
<feature type="domain" description="IspG TIM-barrel" evidence="8">
    <location>
        <begin position="2"/>
        <end position="234"/>
    </location>
</feature>
<keyword evidence="1 7" id="KW-0004">4Fe-4S</keyword>
<comment type="caution">
    <text evidence="10">The sequence shown here is derived from an EMBL/GenBank/DDBJ whole genome shotgun (WGS) entry which is preliminary data.</text>
</comment>
<name>A0A940DFK5_9FIRM</name>
<dbReference type="GO" id="GO:0005506">
    <property type="term" value="F:iron ion binding"/>
    <property type="evidence" value="ECO:0007669"/>
    <property type="project" value="InterPro"/>
</dbReference>
<dbReference type="Pfam" id="PF26540">
    <property type="entry name" value="GcpE_C"/>
    <property type="match status" value="1"/>
</dbReference>
<reference evidence="10" key="2">
    <citation type="journal article" date="2021" name="PeerJ">
        <title>Extensive microbial diversity within the chicken gut microbiome revealed by metagenomics and culture.</title>
        <authorList>
            <person name="Gilroy R."/>
            <person name="Ravi A."/>
            <person name="Getino M."/>
            <person name="Pursley I."/>
            <person name="Horton D.L."/>
            <person name="Alikhan N.F."/>
            <person name="Baker D."/>
            <person name="Gharbi K."/>
            <person name="Hall N."/>
            <person name="Watson M."/>
            <person name="Adriaenssens E.M."/>
            <person name="Foster-Nyarko E."/>
            <person name="Jarju S."/>
            <person name="Secka A."/>
            <person name="Antonio M."/>
            <person name="Oren A."/>
            <person name="Chaudhuri R.R."/>
            <person name="La Ragione R."/>
            <person name="Hildebrand F."/>
            <person name="Pallen M.J."/>
        </authorList>
    </citation>
    <scope>NUCLEOTIDE SEQUENCE</scope>
    <source>
        <strain evidence="10">517</strain>
    </source>
</reference>
<comment type="similarity">
    <text evidence="7">Belongs to the IspG family.</text>
</comment>
<evidence type="ECO:0000259" key="9">
    <source>
        <dbReference type="Pfam" id="PF26540"/>
    </source>
</evidence>
<dbReference type="Gene3D" id="3.30.413.10">
    <property type="entry name" value="Sulfite Reductase Hemoprotein, domain 1"/>
    <property type="match status" value="1"/>
</dbReference>
<dbReference type="GO" id="GO:0051539">
    <property type="term" value="F:4 iron, 4 sulfur cluster binding"/>
    <property type="evidence" value="ECO:0007669"/>
    <property type="project" value="UniProtKB-UniRule"/>
</dbReference>
<dbReference type="SUPFAM" id="SSF56014">
    <property type="entry name" value="Nitrite and sulphite reductase 4Fe-4S domain-like"/>
    <property type="match status" value="1"/>
</dbReference>
<dbReference type="GO" id="GO:0141197">
    <property type="term" value="F:4-hydroxy-3-methylbut-2-enyl-diphosphate synthase activity (flavodoxin)"/>
    <property type="evidence" value="ECO:0007669"/>
    <property type="project" value="UniProtKB-EC"/>
</dbReference>
<dbReference type="PIRSF" id="PIRSF004640">
    <property type="entry name" value="IspG"/>
    <property type="match status" value="1"/>
</dbReference>
<gene>
    <name evidence="7 10" type="primary">ispG</name>
    <name evidence="10" type="synonym">gcpE</name>
    <name evidence="10" type="ORF">IAB16_02695</name>
</gene>
<evidence type="ECO:0000256" key="1">
    <source>
        <dbReference type="ARBA" id="ARBA00022485"/>
    </source>
</evidence>
<evidence type="ECO:0000256" key="4">
    <source>
        <dbReference type="ARBA" id="ARBA00023004"/>
    </source>
</evidence>
<accession>A0A940DFK5</accession>
<reference evidence="10" key="1">
    <citation type="submission" date="2020-10" db="EMBL/GenBank/DDBJ databases">
        <authorList>
            <person name="Gilroy R."/>
        </authorList>
    </citation>
    <scope>NUCLEOTIDE SEQUENCE</scope>
    <source>
        <strain evidence="10">517</strain>
    </source>
</reference>
<evidence type="ECO:0000256" key="5">
    <source>
        <dbReference type="ARBA" id="ARBA00023014"/>
    </source>
</evidence>
<dbReference type="GO" id="GO:0046429">
    <property type="term" value="F:4-hydroxy-3-methylbut-2-en-1-yl diphosphate synthase activity (ferredoxin)"/>
    <property type="evidence" value="ECO:0007669"/>
    <property type="project" value="UniProtKB-UniRule"/>
</dbReference>
<dbReference type="NCBIfam" id="TIGR00612">
    <property type="entry name" value="ispG_gcpE"/>
    <property type="match status" value="1"/>
</dbReference>
<dbReference type="Pfam" id="PF04551">
    <property type="entry name" value="GcpE"/>
    <property type="match status" value="1"/>
</dbReference>
<evidence type="ECO:0000256" key="7">
    <source>
        <dbReference type="HAMAP-Rule" id="MF_00159"/>
    </source>
</evidence>
<dbReference type="InterPro" id="IPR045854">
    <property type="entry name" value="NO2/SO3_Rdtase_4Fe4S_sf"/>
</dbReference>
<sequence length="338" mass="35487">MTKQVKVGNVAIGGGAPVSIQSMTNTLTSDYEATIRQTEALAAAGAELVRVSVPDFDSVSSLRKLARNASVPIIADIHYDHKLALASIDAGASKIRVNPGNLGPEGVKEVARLAAERRIPVRVGVNAGSLDGMRSARALAELACDNTKIFEDAGLCDLVLGVKCSDVRRTVAAYRELHAMCDYPLHIGLTEAGTATKGAIRSAVAIGALLLDGIGDTVRVSLAGDPVKEIAVAKDILRSAGLRSGARVVACPTCARTQIPVEELAEKVEYALGDVDFDLRVAVMGCAVNGIGESKDADIGVCGGKERSVLFMRGKQYKTVANSDVAEELKKMLEVYRG</sequence>
<evidence type="ECO:0000256" key="3">
    <source>
        <dbReference type="ARBA" id="ARBA00023002"/>
    </source>
</evidence>
<dbReference type="SUPFAM" id="SSF51717">
    <property type="entry name" value="Dihydropteroate synthetase-like"/>
    <property type="match status" value="1"/>
</dbReference>
<protein>
    <recommendedName>
        <fullName evidence="7">4-hydroxy-3-methylbut-2-en-1-yl diphosphate synthase (flavodoxin)</fullName>
        <ecNumber evidence="7">1.17.7.3</ecNumber>
    </recommendedName>
    <alternativeName>
        <fullName evidence="7">1-hydroxy-2-methyl-2-(E)-butenyl 4-diphosphate synthase</fullName>
    </alternativeName>
</protein>
<keyword evidence="6 7" id="KW-0414">Isoprene biosynthesis</keyword>
<dbReference type="NCBIfam" id="NF001540">
    <property type="entry name" value="PRK00366.1"/>
    <property type="match status" value="1"/>
</dbReference>
<feature type="domain" description="IspG C-terminal" evidence="9">
    <location>
        <begin position="248"/>
        <end position="334"/>
    </location>
</feature>
<dbReference type="InterPro" id="IPR011005">
    <property type="entry name" value="Dihydropteroate_synth-like_sf"/>
</dbReference>
<organism evidence="10 11">
    <name type="scientific">Candidatus Stercoripulliclostridium pullicola</name>
    <dbReference type="NCBI Taxonomy" id="2840953"/>
    <lineage>
        <taxon>Bacteria</taxon>
        <taxon>Bacillati</taxon>
        <taxon>Bacillota</taxon>
        <taxon>Clostridia</taxon>
        <taxon>Eubacteriales</taxon>
        <taxon>Candidatus Stercoripulliclostridium</taxon>
    </lineage>
</organism>
<dbReference type="InterPro" id="IPR016425">
    <property type="entry name" value="IspG_bac"/>
</dbReference>
<dbReference type="PANTHER" id="PTHR30454:SF0">
    <property type="entry name" value="4-HYDROXY-3-METHYLBUT-2-EN-1-YL DIPHOSPHATE SYNTHASE (FERREDOXIN), CHLOROPLASTIC"/>
    <property type="match status" value="1"/>
</dbReference>
<evidence type="ECO:0000259" key="8">
    <source>
        <dbReference type="Pfam" id="PF04551"/>
    </source>
</evidence>
<comment type="cofactor">
    <cofactor evidence="7">
        <name>[4Fe-4S] cluster</name>
        <dbReference type="ChEBI" id="CHEBI:49883"/>
    </cofactor>
    <text evidence="7">Binds 1 [4Fe-4S] cluster.</text>
</comment>
<comment type="pathway">
    <text evidence="7">Isoprenoid biosynthesis; isopentenyl diphosphate biosynthesis via DXP pathway; isopentenyl diphosphate from 1-deoxy-D-xylulose 5-phosphate: step 5/6.</text>
</comment>
<dbReference type="PANTHER" id="PTHR30454">
    <property type="entry name" value="4-HYDROXY-3-METHYLBUT-2-EN-1-YL DIPHOSPHATE SYNTHASE"/>
    <property type="match status" value="1"/>
</dbReference>
<keyword evidence="5 7" id="KW-0411">Iron-sulfur</keyword>
<evidence type="ECO:0000256" key="6">
    <source>
        <dbReference type="ARBA" id="ARBA00023229"/>
    </source>
</evidence>
<dbReference type="EMBL" id="JADINF010000065">
    <property type="protein sequence ID" value="MBO8423915.1"/>
    <property type="molecule type" value="Genomic_DNA"/>
</dbReference>
<dbReference type="InterPro" id="IPR004588">
    <property type="entry name" value="IspG_bac-typ"/>
</dbReference>
<proteinExistence type="inferred from homology"/>
<dbReference type="GO" id="GO:0016114">
    <property type="term" value="P:terpenoid biosynthetic process"/>
    <property type="evidence" value="ECO:0007669"/>
    <property type="project" value="InterPro"/>
</dbReference>
<keyword evidence="4 7" id="KW-0408">Iron</keyword>
<feature type="binding site" evidence="7">
    <location>
        <position position="254"/>
    </location>
    <ligand>
        <name>[4Fe-4S] cluster</name>
        <dbReference type="ChEBI" id="CHEBI:49883"/>
    </ligand>
</feature>
<evidence type="ECO:0000256" key="2">
    <source>
        <dbReference type="ARBA" id="ARBA00022723"/>
    </source>
</evidence>
<feature type="binding site" evidence="7">
    <location>
        <position position="293"/>
    </location>
    <ligand>
        <name>[4Fe-4S] cluster</name>
        <dbReference type="ChEBI" id="CHEBI:49883"/>
    </ligand>
</feature>
<dbReference type="GO" id="GO:0019288">
    <property type="term" value="P:isopentenyl diphosphate biosynthetic process, methylerythritol 4-phosphate pathway"/>
    <property type="evidence" value="ECO:0007669"/>
    <property type="project" value="UniProtKB-UniRule"/>
</dbReference>
<feature type="binding site" evidence="7">
    <location>
        <position position="251"/>
    </location>
    <ligand>
        <name>[4Fe-4S] cluster</name>
        <dbReference type="ChEBI" id="CHEBI:49883"/>
    </ligand>
</feature>
<keyword evidence="2 7" id="KW-0479">Metal-binding</keyword>
<dbReference type="Proteomes" id="UP000727857">
    <property type="component" value="Unassembled WGS sequence"/>
</dbReference>
<dbReference type="EC" id="1.17.7.3" evidence="7"/>
<keyword evidence="3 7" id="KW-0560">Oxidoreductase</keyword>
<comment type="function">
    <text evidence="7">Converts 2C-methyl-D-erythritol 2,4-cyclodiphosphate (ME-2,4cPP) into 1-hydroxy-2-methyl-2-(E)-butenyl 4-diphosphate.</text>
</comment>